<dbReference type="OrthoDB" id="1703350at2759"/>
<sequence length="363" mass="40147">MPEVKVINFGAGPAKLPEEVLLEVQKELLNYAGTGMSVMEMSHRSADYLNINNNCQNSLRNLLNIPDNYHILFMQGGGTGLFAAVAMNLISRTGSADYIVTGTWSKKAAKEAAKYGKVNLVLPDTKIGTIQDQSEWKLSPDASYVYYCDNETVDGVEFPYVPETGDVPLVTDMSSNFLTRPFDVSKFGVVFAGAQKNFGPSGIVVAIVRDDLLGSALPFTPSVFDFAQIAKENSVLNTPPTFQVYTIWRVFEWIRRNGGVEGMQERSRLKSGSVYEAIRNSKGFYESPIDENVRSRVNIPFKLRGGADADAEFLKGASKLGMTQLKGHRSVGGIRVSLYNAITLEETKLFVDYMNRFTSSYKK</sequence>
<dbReference type="InterPro" id="IPR015424">
    <property type="entry name" value="PyrdxlP-dep_Trfase"/>
</dbReference>
<protein>
    <recommendedName>
        <fullName evidence="4">phosphoserine transaminase</fullName>
        <ecNumber evidence="4">2.6.1.52</ecNumber>
    </recommendedName>
</protein>
<dbReference type="SUPFAM" id="SSF53383">
    <property type="entry name" value="PLP-dependent transferases"/>
    <property type="match status" value="1"/>
</dbReference>
<comment type="catalytic activity">
    <reaction evidence="10">
        <text>4-(phosphooxy)-L-threonine + 2-oxoglutarate = (R)-3-hydroxy-2-oxo-4-phosphooxybutanoate + L-glutamate</text>
        <dbReference type="Rhea" id="RHEA:16573"/>
        <dbReference type="ChEBI" id="CHEBI:16810"/>
        <dbReference type="ChEBI" id="CHEBI:29985"/>
        <dbReference type="ChEBI" id="CHEBI:58452"/>
        <dbReference type="ChEBI" id="CHEBI:58538"/>
        <dbReference type="EC" id="2.6.1.52"/>
    </reaction>
</comment>
<evidence type="ECO:0000313" key="13">
    <source>
        <dbReference type="EMBL" id="CAH0388024.1"/>
    </source>
</evidence>
<evidence type="ECO:0000256" key="3">
    <source>
        <dbReference type="ARBA" id="ARBA00006904"/>
    </source>
</evidence>
<dbReference type="Gene3D" id="3.40.640.10">
    <property type="entry name" value="Type I PLP-dependent aspartate aminotransferase-like (Major domain)"/>
    <property type="match status" value="1"/>
</dbReference>
<keyword evidence="8" id="KW-0663">Pyridoxal phosphate</keyword>
<dbReference type="NCBIfam" id="NF003764">
    <property type="entry name" value="PRK05355.1"/>
    <property type="match status" value="1"/>
</dbReference>
<name>A0A9P0AA07_BEMTA</name>
<gene>
    <name evidence="13" type="ORF">BEMITA_LOCUS6975</name>
</gene>
<dbReference type="PANTHER" id="PTHR43247:SF1">
    <property type="entry name" value="PHOSPHOSERINE AMINOTRANSFERASE"/>
    <property type="match status" value="1"/>
</dbReference>
<dbReference type="EC" id="2.6.1.52" evidence="4"/>
<dbReference type="KEGG" id="btab:109037574"/>
<organism evidence="13 14">
    <name type="scientific">Bemisia tabaci</name>
    <name type="common">Sweetpotato whitefly</name>
    <name type="synonym">Aleurodes tabaci</name>
    <dbReference type="NCBI Taxonomy" id="7038"/>
    <lineage>
        <taxon>Eukaryota</taxon>
        <taxon>Metazoa</taxon>
        <taxon>Ecdysozoa</taxon>
        <taxon>Arthropoda</taxon>
        <taxon>Hexapoda</taxon>
        <taxon>Insecta</taxon>
        <taxon>Pterygota</taxon>
        <taxon>Neoptera</taxon>
        <taxon>Paraneoptera</taxon>
        <taxon>Hemiptera</taxon>
        <taxon>Sternorrhyncha</taxon>
        <taxon>Aleyrodoidea</taxon>
        <taxon>Aleyrodidae</taxon>
        <taxon>Aleyrodinae</taxon>
        <taxon>Bemisia</taxon>
    </lineage>
</organism>
<keyword evidence="9" id="KW-0718">Serine biosynthesis</keyword>
<dbReference type="AlphaFoldDB" id="A0A9P0AA07"/>
<dbReference type="HAMAP" id="MF_00160">
    <property type="entry name" value="SerC_aminotrans_5"/>
    <property type="match status" value="1"/>
</dbReference>
<dbReference type="FunFam" id="3.90.1150.10:FF:000006">
    <property type="entry name" value="Phosphoserine aminotransferase"/>
    <property type="match status" value="1"/>
</dbReference>
<evidence type="ECO:0000256" key="11">
    <source>
        <dbReference type="ARBA" id="ARBA00049007"/>
    </source>
</evidence>
<dbReference type="EMBL" id="OU963865">
    <property type="protein sequence ID" value="CAH0388024.1"/>
    <property type="molecule type" value="Genomic_DNA"/>
</dbReference>
<evidence type="ECO:0000256" key="6">
    <source>
        <dbReference type="ARBA" id="ARBA00022605"/>
    </source>
</evidence>
<keyword evidence="5" id="KW-0032">Aminotransferase</keyword>
<dbReference type="GO" id="GO:0005737">
    <property type="term" value="C:cytoplasm"/>
    <property type="evidence" value="ECO:0007669"/>
    <property type="project" value="TreeGrafter"/>
</dbReference>
<accession>A0A9P0AA07</accession>
<evidence type="ECO:0000256" key="2">
    <source>
        <dbReference type="ARBA" id="ARBA00005099"/>
    </source>
</evidence>
<evidence type="ECO:0000256" key="7">
    <source>
        <dbReference type="ARBA" id="ARBA00022679"/>
    </source>
</evidence>
<comment type="cofactor">
    <cofactor evidence="1">
        <name>pyridoxal 5'-phosphate</name>
        <dbReference type="ChEBI" id="CHEBI:597326"/>
    </cofactor>
</comment>
<dbReference type="PIRSF" id="PIRSF000525">
    <property type="entry name" value="SerC"/>
    <property type="match status" value="1"/>
</dbReference>
<dbReference type="InterPro" id="IPR015422">
    <property type="entry name" value="PyrdxlP-dep_Trfase_small"/>
</dbReference>
<comment type="similarity">
    <text evidence="3">Belongs to the class-V pyridoxal-phosphate-dependent aminotransferase family. SerC subfamily.</text>
</comment>
<dbReference type="GO" id="GO:0006564">
    <property type="term" value="P:L-serine biosynthetic process"/>
    <property type="evidence" value="ECO:0007669"/>
    <property type="project" value="UniProtKB-KW"/>
</dbReference>
<comment type="pathway">
    <text evidence="2">Amino-acid biosynthesis; L-serine biosynthesis; L-serine from 3-phospho-D-glycerate: step 2/3.</text>
</comment>
<evidence type="ECO:0000256" key="9">
    <source>
        <dbReference type="ARBA" id="ARBA00023299"/>
    </source>
</evidence>
<dbReference type="InterPro" id="IPR022278">
    <property type="entry name" value="Pser_aminoTfrase"/>
</dbReference>
<dbReference type="Gene3D" id="3.90.1150.10">
    <property type="entry name" value="Aspartate Aminotransferase, domain 1"/>
    <property type="match status" value="1"/>
</dbReference>
<dbReference type="NCBIfam" id="TIGR01364">
    <property type="entry name" value="serC_1"/>
    <property type="match status" value="1"/>
</dbReference>
<dbReference type="FunFam" id="3.40.640.10:FF:000010">
    <property type="entry name" value="Phosphoserine aminotransferase"/>
    <property type="match status" value="1"/>
</dbReference>
<evidence type="ECO:0000256" key="4">
    <source>
        <dbReference type="ARBA" id="ARBA00013030"/>
    </source>
</evidence>
<evidence type="ECO:0000256" key="10">
    <source>
        <dbReference type="ARBA" id="ARBA00047630"/>
    </source>
</evidence>
<evidence type="ECO:0000256" key="5">
    <source>
        <dbReference type="ARBA" id="ARBA00022576"/>
    </source>
</evidence>
<dbReference type="InterPro" id="IPR000192">
    <property type="entry name" value="Aminotrans_V_dom"/>
</dbReference>
<evidence type="ECO:0000256" key="8">
    <source>
        <dbReference type="ARBA" id="ARBA00022898"/>
    </source>
</evidence>
<dbReference type="PANTHER" id="PTHR43247">
    <property type="entry name" value="PHOSPHOSERINE AMINOTRANSFERASE"/>
    <property type="match status" value="1"/>
</dbReference>
<dbReference type="InterPro" id="IPR015421">
    <property type="entry name" value="PyrdxlP-dep_Trfase_major"/>
</dbReference>
<keyword evidence="6" id="KW-0028">Amino-acid biosynthesis</keyword>
<dbReference type="GO" id="GO:0004648">
    <property type="term" value="F:O-phospho-L-serine:2-oxoglutarate aminotransferase activity"/>
    <property type="evidence" value="ECO:0007669"/>
    <property type="project" value="UniProtKB-EC"/>
</dbReference>
<evidence type="ECO:0000259" key="12">
    <source>
        <dbReference type="Pfam" id="PF00266"/>
    </source>
</evidence>
<evidence type="ECO:0000256" key="1">
    <source>
        <dbReference type="ARBA" id="ARBA00001933"/>
    </source>
</evidence>
<dbReference type="Proteomes" id="UP001152759">
    <property type="component" value="Chromosome 4"/>
</dbReference>
<proteinExistence type="inferred from homology"/>
<comment type="catalytic activity">
    <reaction evidence="11">
        <text>O-phospho-L-serine + 2-oxoglutarate = 3-phosphooxypyruvate + L-glutamate</text>
        <dbReference type="Rhea" id="RHEA:14329"/>
        <dbReference type="ChEBI" id="CHEBI:16810"/>
        <dbReference type="ChEBI" id="CHEBI:18110"/>
        <dbReference type="ChEBI" id="CHEBI:29985"/>
        <dbReference type="ChEBI" id="CHEBI:57524"/>
        <dbReference type="EC" id="2.6.1.52"/>
    </reaction>
</comment>
<keyword evidence="14" id="KW-1185">Reference proteome</keyword>
<keyword evidence="7" id="KW-0808">Transferase</keyword>
<dbReference type="Pfam" id="PF00266">
    <property type="entry name" value="Aminotran_5"/>
    <property type="match status" value="1"/>
</dbReference>
<evidence type="ECO:0000313" key="14">
    <source>
        <dbReference type="Proteomes" id="UP001152759"/>
    </source>
</evidence>
<reference evidence="13" key="1">
    <citation type="submission" date="2021-12" db="EMBL/GenBank/DDBJ databases">
        <authorList>
            <person name="King R."/>
        </authorList>
    </citation>
    <scope>NUCLEOTIDE SEQUENCE</scope>
</reference>
<dbReference type="GO" id="GO:0030170">
    <property type="term" value="F:pyridoxal phosphate binding"/>
    <property type="evidence" value="ECO:0007669"/>
    <property type="project" value="TreeGrafter"/>
</dbReference>
<feature type="domain" description="Aminotransferase class V" evidence="12">
    <location>
        <begin position="7"/>
        <end position="348"/>
    </location>
</feature>